<dbReference type="InterPro" id="IPR036273">
    <property type="entry name" value="CRAL/TRIO_N_dom_sf"/>
</dbReference>
<keyword evidence="4" id="KW-1185">Reference proteome</keyword>
<proteinExistence type="predicted"/>
<dbReference type="Proteomes" id="UP001206595">
    <property type="component" value="Unassembled WGS sequence"/>
</dbReference>
<evidence type="ECO:0000313" key="4">
    <source>
        <dbReference type="Proteomes" id="UP001206595"/>
    </source>
</evidence>
<dbReference type="AlphaFoldDB" id="A0AAD5E6M9"/>
<evidence type="ECO:0000256" key="1">
    <source>
        <dbReference type="SAM" id="MobiDB-lite"/>
    </source>
</evidence>
<evidence type="ECO:0000259" key="2">
    <source>
        <dbReference type="PROSITE" id="PS50191"/>
    </source>
</evidence>
<dbReference type="SMART" id="SM00516">
    <property type="entry name" value="SEC14"/>
    <property type="match status" value="1"/>
</dbReference>
<reference evidence="3" key="1">
    <citation type="submission" date="2021-06" db="EMBL/GenBank/DDBJ databases">
        <authorList>
            <consortium name="DOE Joint Genome Institute"/>
            <person name="Mondo S.J."/>
            <person name="Amses K.R."/>
            <person name="Simmons D.R."/>
            <person name="Longcore J.E."/>
            <person name="Seto K."/>
            <person name="Alves G.H."/>
            <person name="Bonds A.E."/>
            <person name="Quandt C.A."/>
            <person name="Davis W.J."/>
            <person name="Chang Y."/>
            <person name="Letcher P.M."/>
            <person name="Powell M.J."/>
            <person name="Kuo A."/>
            <person name="Labutti K."/>
            <person name="Pangilinan J."/>
            <person name="Andreopoulos W."/>
            <person name="Tritt A."/>
            <person name="Riley R."/>
            <person name="Hundley H."/>
            <person name="Johnson J."/>
            <person name="Lipzen A."/>
            <person name="Barry K."/>
            <person name="Berbee M.L."/>
            <person name="Buchler N.E."/>
            <person name="Grigoriev I.V."/>
            <person name="Spatafora J.W."/>
            <person name="Stajich J.E."/>
            <person name="James T.Y."/>
        </authorList>
    </citation>
    <scope>NUCLEOTIDE SEQUENCE</scope>
    <source>
        <strain evidence="3">AG</strain>
    </source>
</reference>
<organism evidence="3 4">
    <name type="scientific">Umbelopsis ramanniana AG</name>
    <dbReference type="NCBI Taxonomy" id="1314678"/>
    <lineage>
        <taxon>Eukaryota</taxon>
        <taxon>Fungi</taxon>
        <taxon>Fungi incertae sedis</taxon>
        <taxon>Mucoromycota</taxon>
        <taxon>Mucoromycotina</taxon>
        <taxon>Umbelopsidomycetes</taxon>
        <taxon>Umbelopsidales</taxon>
        <taxon>Umbelopsidaceae</taxon>
        <taxon>Umbelopsis</taxon>
    </lineage>
</organism>
<dbReference type="InterPro" id="IPR052432">
    <property type="entry name" value="PITP/CRAL-TRIO"/>
</dbReference>
<dbReference type="Gene3D" id="3.40.525.10">
    <property type="entry name" value="CRAL-TRIO lipid binding domain"/>
    <property type="match status" value="1"/>
</dbReference>
<accession>A0AAD5E6M9</accession>
<name>A0AAD5E6M9_UMBRA</name>
<evidence type="ECO:0000313" key="3">
    <source>
        <dbReference type="EMBL" id="KAI8576655.1"/>
    </source>
</evidence>
<dbReference type="EMBL" id="MU620952">
    <property type="protein sequence ID" value="KAI8576655.1"/>
    <property type="molecule type" value="Genomic_DNA"/>
</dbReference>
<dbReference type="SUPFAM" id="SSF52087">
    <property type="entry name" value="CRAL/TRIO domain"/>
    <property type="match status" value="1"/>
</dbReference>
<feature type="region of interest" description="Disordered" evidence="1">
    <location>
        <begin position="291"/>
        <end position="310"/>
    </location>
</feature>
<dbReference type="SUPFAM" id="SSF46938">
    <property type="entry name" value="CRAL/TRIO N-terminal domain"/>
    <property type="match status" value="1"/>
</dbReference>
<sequence length="587" mass="65337">MNILQAKSRLLNENYNTYSNAIDSLNAALHLELPLLAHDQKLDSMQVAAVHDYINDRVTLFRFLKRCEYVVPSALALMLDTIQWRLRENVDSFSWDRLPSELQQSGIVFFRNYDKLNRPIGFVRLRHFPKFSQGSLIDNIKPLVIYVMETARKMTLDLTKQRELDGMQCPLTSQMAVVIDIKNAPFLPLDAELPGVLMDIMDNRYPGFVGSVYILNYGWMYAGLWQMIKLLLSEDAKSRISFPSTAEVLNFVSSESLLSDLGGADDYEWSLESDLILQKYAMKSTMDNLSSKHISIEQPPSPVPSTPRLSRSYSNESILSSSDVFYDATSEPRPRSSSLMSNSSVYLSPRSMSVSSSAYGTPTIGSPYLFPIATRAYDSIPPAITPSAVSRPYTGLHTGLAFLTSLFTRVNPNVHQTHPNGAIPPFILEERLHILQEQGLPQFELLPDVGNLVQFEEDQRKIQSAIISRTARFPNLLSPSHPQSPFVTHPFSSQLIRAERRITRTVRKAFRLTFKFNGAFYWVVLYLLLRGGLEDVAKATTETLVQVVVGGSSASAGSSISLKRGVILGSAGAAVAGLIGMSIGSGY</sequence>
<dbReference type="RefSeq" id="XP_051441659.1">
    <property type="nucleotide sequence ID" value="XM_051591441.1"/>
</dbReference>
<gene>
    <name evidence="3" type="ORF">K450DRAFT_256077</name>
</gene>
<dbReference type="PANTHER" id="PTHR46590">
    <property type="entry name" value="PHOSPHATIDYLINOSITOL TRANSFER PROTEIN CSR1-RELATED"/>
    <property type="match status" value="1"/>
</dbReference>
<dbReference type="PROSITE" id="PS50191">
    <property type="entry name" value="CRAL_TRIO"/>
    <property type="match status" value="1"/>
</dbReference>
<dbReference type="InterPro" id="IPR036865">
    <property type="entry name" value="CRAL-TRIO_dom_sf"/>
</dbReference>
<comment type="caution">
    <text evidence="3">The sequence shown here is derived from an EMBL/GenBank/DDBJ whole genome shotgun (WGS) entry which is preliminary data.</text>
</comment>
<feature type="domain" description="CRAL-TRIO" evidence="2">
    <location>
        <begin position="98"/>
        <end position="269"/>
    </location>
</feature>
<protein>
    <recommendedName>
        <fullName evidence="2">CRAL-TRIO domain-containing protein</fullName>
    </recommendedName>
</protein>
<dbReference type="InterPro" id="IPR001251">
    <property type="entry name" value="CRAL-TRIO_dom"/>
</dbReference>
<reference evidence="3" key="2">
    <citation type="journal article" date="2022" name="Proc. Natl. Acad. Sci. U.S.A.">
        <title>Diploid-dominant life cycles characterize the early evolution of Fungi.</title>
        <authorList>
            <person name="Amses K.R."/>
            <person name="Simmons D.R."/>
            <person name="Longcore J.E."/>
            <person name="Mondo S.J."/>
            <person name="Seto K."/>
            <person name="Jeronimo G.H."/>
            <person name="Bonds A.E."/>
            <person name="Quandt C.A."/>
            <person name="Davis W.J."/>
            <person name="Chang Y."/>
            <person name="Federici B.A."/>
            <person name="Kuo A."/>
            <person name="LaButti K."/>
            <person name="Pangilinan J."/>
            <person name="Andreopoulos W."/>
            <person name="Tritt A."/>
            <person name="Riley R."/>
            <person name="Hundley H."/>
            <person name="Johnson J."/>
            <person name="Lipzen A."/>
            <person name="Barry K."/>
            <person name="Lang B.F."/>
            <person name="Cuomo C.A."/>
            <person name="Buchler N.E."/>
            <person name="Grigoriev I.V."/>
            <person name="Spatafora J.W."/>
            <person name="Stajich J.E."/>
            <person name="James T.Y."/>
        </authorList>
    </citation>
    <scope>NUCLEOTIDE SEQUENCE</scope>
    <source>
        <strain evidence="3">AG</strain>
    </source>
</reference>
<dbReference type="Pfam" id="PF00650">
    <property type="entry name" value="CRAL_TRIO"/>
    <property type="match status" value="1"/>
</dbReference>
<dbReference type="PANTHER" id="PTHR46590:SF4">
    <property type="entry name" value="CRAL-TRIO DOMAIN-CONTAINING PROTEIN"/>
    <property type="match status" value="1"/>
</dbReference>
<dbReference type="GeneID" id="75916784"/>
<dbReference type="CDD" id="cd00170">
    <property type="entry name" value="SEC14"/>
    <property type="match status" value="1"/>
</dbReference>